<comment type="caution">
    <text evidence="1">The sequence shown here is derived from an EMBL/GenBank/DDBJ whole genome shotgun (WGS) entry which is preliminary data.</text>
</comment>
<dbReference type="EMBL" id="NUVX01000067">
    <property type="protein sequence ID" value="PFJ31889.1"/>
    <property type="molecule type" value="Genomic_DNA"/>
</dbReference>
<name>A0A9X6WHX0_BACTU</name>
<dbReference type="Proteomes" id="UP000224003">
    <property type="component" value="Unassembled WGS sequence"/>
</dbReference>
<proteinExistence type="predicted"/>
<protein>
    <submittedName>
        <fullName evidence="1">Uncharacterized protein</fullName>
    </submittedName>
</protein>
<gene>
    <name evidence="1" type="ORF">COJ15_29760</name>
</gene>
<reference evidence="1 2" key="1">
    <citation type="submission" date="2017-09" db="EMBL/GenBank/DDBJ databases">
        <title>Large-scale bioinformatics analysis of Bacillus genomes uncovers conserved roles of natural products in bacterial physiology.</title>
        <authorList>
            <consortium name="Agbiome Team Llc"/>
            <person name="Bleich R.M."/>
            <person name="Grubbs K.J."/>
            <person name="Santa Maria K.C."/>
            <person name="Allen S.E."/>
            <person name="Farag S."/>
            <person name="Shank E.A."/>
            <person name="Bowers A."/>
        </authorList>
    </citation>
    <scope>NUCLEOTIDE SEQUENCE [LARGE SCALE GENOMIC DNA]</scope>
    <source>
        <strain evidence="1 2">AFS085496</strain>
    </source>
</reference>
<dbReference type="AlphaFoldDB" id="A0A9X6WHX0"/>
<accession>A0A9X6WHX0</accession>
<sequence>MFHEGEKVYHRGLEEKGTFVRYDKLDTDTAHVIFLEDGYYDTKRVSISLLEKAKDHNEVLKTSKGYISYVGFIGGGDMAISVRFIDNIDDAKRFKSSFLDETSVRLESIEEQAGEKVQRILVKTVPVEEEK</sequence>
<organism evidence="1 2">
    <name type="scientific">Bacillus thuringiensis</name>
    <dbReference type="NCBI Taxonomy" id="1428"/>
    <lineage>
        <taxon>Bacteria</taxon>
        <taxon>Bacillati</taxon>
        <taxon>Bacillota</taxon>
        <taxon>Bacilli</taxon>
        <taxon>Bacillales</taxon>
        <taxon>Bacillaceae</taxon>
        <taxon>Bacillus</taxon>
        <taxon>Bacillus cereus group</taxon>
    </lineage>
</organism>
<evidence type="ECO:0000313" key="2">
    <source>
        <dbReference type="Proteomes" id="UP000224003"/>
    </source>
</evidence>
<dbReference type="RefSeq" id="WP_098517442.1">
    <property type="nucleotide sequence ID" value="NZ_NUVX01000067.1"/>
</dbReference>
<evidence type="ECO:0000313" key="1">
    <source>
        <dbReference type="EMBL" id="PFJ31889.1"/>
    </source>
</evidence>